<reference evidence="1 2" key="1">
    <citation type="journal article" date="2009" name="Stand. Genomic Sci.">
        <title>Complete genome sequence of Capnocytophaga ochracea type strain (VPI 2845).</title>
        <authorList>
            <person name="Mavrommatis K."/>
            <person name="Gronow S."/>
            <person name="Saunders E."/>
            <person name="Land M."/>
            <person name="Lapidus A."/>
            <person name="Copeland A."/>
            <person name="Glavina Del Rio T."/>
            <person name="Nolan M."/>
            <person name="Lucas S."/>
            <person name="Chen F."/>
            <person name="Tice H."/>
            <person name="Cheng J.F."/>
            <person name="Bruce D."/>
            <person name="Goodwin L."/>
            <person name="Pitluck S."/>
            <person name="Pati A."/>
            <person name="Ivanova N."/>
            <person name="Chen A."/>
            <person name="Palaniappan K."/>
            <person name="Chain P."/>
            <person name="Hauser L."/>
            <person name="Chang Y.J."/>
            <person name="Jeffries C.D."/>
            <person name="Brettin T."/>
            <person name="Detter J.C."/>
            <person name="Han C."/>
            <person name="Bristow J."/>
            <person name="Goker M."/>
            <person name="Rohde M."/>
            <person name="Eisen J.A."/>
            <person name="Markowitz V."/>
            <person name="Kyrpides N.C."/>
            <person name="Klenk H.P."/>
            <person name="Hugenholtz P."/>
        </authorList>
    </citation>
    <scope>NUCLEOTIDE SEQUENCE [LARGE SCALE GENOMIC DNA]</scope>
    <source>
        <strain evidence="2">ATCC 27872 / DSM 7271 / JCM 12966 / VPI 2845</strain>
    </source>
</reference>
<dbReference type="Proteomes" id="UP000006650">
    <property type="component" value="Chromosome"/>
</dbReference>
<evidence type="ECO:0000313" key="1">
    <source>
        <dbReference type="EMBL" id="ACU93005.1"/>
    </source>
</evidence>
<sequence length="151" mass="16878">MLSPFLNGSPPSSFVTCHSSFLPFSVTTFPLWRGLGGGFFRFPVTTHPLIEEARYSGVCVRREVCLLFQLVPLRGFGGLPNKGLATFLPLKVASDSWVCVKGEVSSAFPPLHSPSPWEKSPNRRVCERGEDSFSFASKPRFYHFLHRCIIL</sequence>
<organism evidence="1 2">
    <name type="scientific">Capnocytophaga ochracea (strain ATCC 27872 / DSM 7271 / CCUG 9716 / JCM 12966 / NCTC 12371 / SS31 / VPI 2845)</name>
    <name type="common">Bacteroides ochraceus</name>
    <dbReference type="NCBI Taxonomy" id="521097"/>
    <lineage>
        <taxon>Bacteria</taxon>
        <taxon>Pseudomonadati</taxon>
        <taxon>Bacteroidota</taxon>
        <taxon>Flavobacteriia</taxon>
        <taxon>Flavobacteriales</taxon>
        <taxon>Flavobacteriaceae</taxon>
        <taxon>Capnocytophaga</taxon>
    </lineage>
</organism>
<name>C7M6D9_CAPOD</name>
<evidence type="ECO:0000313" key="2">
    <source>
        <dbReference type="Proteomes" id="UP000006650"/>
    </source>
</evidence>
<protein>
    <submittedName>
        <fullName evidence="1">Uncharacterized protein</fullName>
    </submittedName>
</protein>
<dbReference type="KEGG" id="coc:Coch_1459"/>
<dbReference type="EMBL" id="CP001632">
    <property type="protein sequence ID" value="ACU93005.1"/>
    <property type="molecule type" value="Genomic_DNA"/>
</dbReference>
<dbReference type="AlphaFoldDB" id="C7M6D9"/>
<accession>C7M6D9</accession>
<dbReference type="HOGENOM" id="CLU_1728033_0_0_10"/>
<gene>
    <name evidence="1" type="ordered locus">Coch_1459</name>
</gene>
<dbReference type="STRING" id="521097.Coch_1459"/>
<keyword evidence="2" id="KW-1185">Reference proteome</keyword>
<proteinExistence type="predicted"/>